<dbReference type="SUPFAM" id="SSF161098">
    <property type="entry name" value="MetI-like"/>
    <property type="match status" value="1"/>
</dbReference>
<dbReference type="Pfam" id="PF00528">
    <property type="entry name" value="BPD_transp_1"/>
    <property type="match status" value="1"/>
</dbReference>
<reference evidence="9 10" key="1">
    <citation type="submission" date="2020-07" db="EMBL/GenBank/DDBJ databases">
        <title>Genomic Encyclopedia of Type Strains, Phase IV (KMG-V): Genome sequencing to study the core and pangenomes of soil and plant-associated prokaryotes.</title>
        <authorList>
            <person name="Whitman W."/>
        </authorList>
    </citation>
    <scope>NUCLEOTIDE SEQUENCE [LARGE SCALE GENOMIC DNA]</scope>
    <source>
        <strain evidence="9 10">SAS40</strain>
    </source>
</reference>
<dbReference type="PANTHER" id="PTHR30151">
    <property type="entry name" value="ALKANE SULFONATE ABC TRANSPORTER-RELATED, MEMBRANE SUBUNIT"/>
    <property type="match status" value="1"/>
</dbReference>
<dbReference type="RefSeq" id="WP_373563288.1">
    <property type="nucleotide sequence ID" value="NZ_JACBYR010000001.1"/>
</dbReference>
<feature type="transmembrane region" description="Helical" evidence="7">
    <location>
        <begin position="75"/>
        <end position="97"/>
    </location>
</feature>
<proteinExistence type="inferred from homology"/>
<accession>A0A7Y9IX37</accession>
<dbReference type="PANTHER" id="PTHR30151:SF20">
    <property type="entry name" value="ABC TRANSPORTER PERMEASE PROTEIN HI_0355-RELATED"/>
    <property type="match status" value="1"/>
</dbReference>
<feature type="transmembrane region" description="Helical" evidence="7">
    <location>
        <begin position="228"/>
        <end position="247"/>
    </location>
</feature>
<feature type="transmembrane region" description="Helical" evidence="7">
    <location>
        <begin position="117"/>
        <end position="145"/>
    </location>
</feature>
<protein>
    <submittedName>
        <fullName evidence="9">NitT/TauT family transport system permease protein</fullName>
    </submittedName>
</protein>
<keyword evidence="10" id="KW-1185">Reference proteome</keyword>
<dbReference type="EMBL" id="JACBYR010000001">
    <property type="protein sequence ID" value="NYE84682.1"/>
    <property type="molecule type" value="Genomic_DNA"/>
</dbReference>
<dbReference type="PROSITE" id="PS50928">
    <property type="entry name" value="ABC_TM1"/>
    <property type="match status" value="1"/>
</dbReference>
<dbReference type="CDD" id="cd06261">
    <property type="entry name" value="TM_PBP2"/>
    <property type="match status" value="1"/>
</dbReference>
<organism evidence="9 10">
    <name type="scientific">Pigmentiphaga litoralis</name>
    <dbReference type="NCBI Taxonomy" id="516702"/>
    <lineage>
        <taxon>Bacteria</taxon>
        <taxon>Pseudomonadati</taxon>
        <taxon>Pseudomonadota</taxon>
        <taxon>Betaproteobacteria</taxon>
        <taxon>Burkholderiales</taxon>
        <taxon>Alcaligenaceae</taxon>
        <taxon>Pigmentiphaga</taxon>
    </lineage>
</organism>
<evidence type="ECO:0000313" key="9">
    <source>
        <dbReference type="EMBL" id="NYE84682.1"/>
    </source>
</evidence>
<evidence type="ECO:0000256" key="4">
    <source>
        <dbReference type="ARBA" id="ARBA00022692"/>
    </source>
</evidence>
<comment type="subcellular location">
    <subcellularLocation>
        <location evidence="1 7">Cell membrane</location>
        <topology evidence="1 7">Multi-pass membrane protein</topology>
    </subcellularLocation>
</comment>
<name>A0A7Y9IX37_9BURK</name>
<dbReference type="GO" id="GO:0055085">
    <property type="term" value="P:transmembrane transport"/>
    <property type="evidence" value="ECO:0007669"/>
    <property type="project" value="InterPro"/>
</dbReference>
<evidence type="ECO:0000259" key="8">
    <source>
        <dbReference type="PROSITE" id="PS50928"/>
    </source>
</evidence>
<comment type="caution">
    <text evidence="9">The sequence shown here is derived from an EMBL/GenBank/DDBJ whole genome shotgun (WGS) entry which is preliminary data.</text>
</comment>
<evidence type="ECO:0000256" key="3">
    <source>
        <dbReference type="ARBA" id="ARBA00022475"/>
    </source>
</evidence>
<evidence type="ECO:0000256" key="7">
    <source>
        <dbReference type="RuleBase" id="RU363032"/>
    </source>
</evidence>
<dbReference type="GO" id="GO:0005886">
    <property type="term" value="C:plasma membrane"/>
    <property type="evidence" value="ECO:0007669"/>
    <property type="project" value="UniProtKB-SubCell"/>
</dbReference>
<evidence type="ECO:0000256" key="1">
    <source>
        <dbReference type="ARBA" id="ARBA00004651"/>
    </source>
</evidence>
<dbReference type="AlphaFoldDB" id="A0A7Y9IX37"/>
<keyword evidence="4 7" id="KW-0812">Transmembrane</keyword>
<dbReference type="Proteomes" id="UP000542125">
    <property type="component" value="Unassembled WGS sequence"/>
</dbReference>
<keyword evidence="5 7" id="KW-1133">Transmembrane helix</keyword>
<feature type="transmembrane region" description="Helical" evidence="7">
    <location>
        <begin position="192"/>
        <end position="216"/>
    </location>
</feature>
<sequence length="266" mass="28223">MTLETKNTATWARSPGLWSAALLLAALLLWQGAVTVFDWSQLVLPSPGVVAASLYRGFTSGYFWPHIWQTTVEVLLGLALGGAIGFACGLALGESAFVRRVVMPYVVASQVMPKLALAPLLTVWLGFGTLPMVVITAMVCFFPLLESTLTGIGQADPARLELFRMLGASRWKTLWRLKVPTGLPGILAGLRMAVVLALVGAVVGEFIGGSVGLGALIIAAQGSMDTPLMFAVLALITVQGLVLYHGVVGLQQFLLRRYVAPSASEN</sequence>
<evidence type="ECO:0000256" key="5">
    <source>
        <dbReference type="ARBA" id="ARBA00022989"/>
    </source>
</evidence>
<dbReference type="InterPro" id="IPR000515">
    <property type="entry name" value="MetI-like"/>
</dbReference>
<keyword evidence="3" id="KW-1003">Cell membrane</keyword>
<gene>
    <name evidence="9" type="ORF">FHW18_003953</name>
</gene>
<dbReference type="Gene3D" id="1.10.3720.10">
    <property type="entry name" value="MetI-like"/>
    <property type="match status" value="1"/>
</dbReference>
<evidence type="ECO:0000256" key="2">
    <source>
        <dbReference type="ARBA" id="ARBA00022448"/>
    </source>
</evidence>
<feature type="domain" description="ABC transmembrane type-1" evidence="8">
    <location>
        <begin position="67"/>
        <end position="247"/>
    </location>
</feature>
<keyword evidence="6 7" id="KW-0472">Membrane</keyword>
<comment type="similarity">
    <text evidence="7">Belongs to the binding-protein-dependent transport system permease family.</text>
</comment>
<evidence type="ECO:0000256" key="6">
    <source>
        <dbReference type="ARBA" id="ARBA00023136"/>
    </source>
</evidence>
<keyword evidence="2 7" id="KW-0813">Transport</keyword>
<evidence type="ECO:0000313" key="10">
    <source>
        <dbReference type="Proteomes" id="UP000542125"/>
    </source>
</evidence>
<dbReference type="InterPro" id="IPR035906">
    <property type="entry name" value="MetI-like_sf"/>
</dbReference>